<feature type="domain" description="NAD(P)-binding" evidence="1">
    <location>
        <begin position="16"/>
        <end position="337"/>
    </location>
</feature>
<reference evidence="2 3" key="1">
    <citation type="journal article" date="2016" name="Biochim. Biophys. Acta">
        <title>Characterization of red-shifted phycobilisomes isolated from the chlorophyll f-containing cyanobacterium Halomicronema hongdechloris.</title>
        <authorList>
            <person name="Li Y."/>
            <person name="Lin Y."/>
            <person name="Garvey C.J."/>
            <person name="Birch D."/>
            <person name="Corkery R.W."/>
            <person name="Loughlin P.C."/>
            <person name="Scheer H."/>
            <person name="Willows R.D."/>
            <person name="Chen M."/>
        </authorList>
    </citation>
    <scope>NUCLEOTIDE SEQUENCE [LARGE SCALE GENOMIC DNA]</scope>
    <source>
        <strain evidence="2 3">C2206</strain>
    </source>
</reference>
<dbReference type="Gene3D" id="3.40.50.720">
    <property type="entry name" value="NAD(P)-binding Rossmann-like Domain"/>
    <property type="match status" value="1"/>
</dbReference>
<dbReference type="Gene3D" id="3.90.25.10">
    <property type="entry name" value="UDP-galactose 4-epimerase, domain 1"/>
    <property type="match status" value="1"/>
</dbReference>
<dbReference type="KEGG" id="hhg:XM38_030610"/>
<dbReference type="PANTHER" id="PTHR43000">
    <property type="entry name" value="DTDP-D-GLUCOSE 4,6-DEHYDRATASE-RELATED"/>
    <property type="match status" value="1"/>
</dbReference>
<dbReference type="Pfam" id="PF16363">
    <property type="entry name" value="GDP_Man_Dehyd"/>
    <property type="match status" value="1"/>
</dbReference>
<proteinExistence type="predicted"/>
<keyword evidence="2" id="KW-0456">Lyase</keyword>
<dbReference type="InterPro" id="IPR013445">
    <property type="entry name" value="CDP_4_6_deHydtase"/>
</dbReference>
<dbReference type="EMBL" id="CP021983">
    <property type="protein sequence ID" value="ASC72107.1"/>
    <property type="molecule type" value="Genomic_DNA"/>
</dbReference>
<accession>A0A1V8NK05</accession>
<dbReference type="EC" id="4.2.1.45" evidence="2"/>
<organism evidence="2 3">
    <name type="scientific">Halomicronema hongdechloris C2206</name>
    <dbReference type="NCBI Taxonomy" id="1641165"/>
    <lineage>
        <taxon>Bacteria</taxon>
        <taxon>Bacillati</taxon>
        <taxon>Cyanobacteriota</taxon>
        <taxon>Cyanophyceae</taxon>
        <taxon>Nodosilineales</taxon>
        <taxon>Nodosilineaceae</taxon>
        <taxon>Halomicronema</taxon>
    </lineage>
</organism>
<dbReference type="InterPro" id="IPR016040">
    <property type="entry name" value="NAD(P)-bd_dom"/>
</dbReference>
<dbReference type="GO" id="GO:0047733">
    <property type="term" value="F:CDP-glucose 4,6-dehydratase activity"/>
    <property type="evidence" value="ECO:0007669"/>
    <property type="project" value="UniProtKB-EC"/>
</dbReference>
<keyword evidence="3" id="KW-1185">Reference proteome</keyword>
<dbReference type="SUPFAM" id="SSF51735">
    <property type="entry name" value="NAD(P)-binding Rossmann-fold domains"/>
    <property type="match status" value="1"/>
</dbReference>
<dbReference type="CDD" id="cd05252">
    <property type="entry name" value="CDP_GD_SDR_e"/>
    <property type="match status" value="1"/>
</dbReference>
<dbReference type="RefSeq" id="WP_080808714.1">
    <property type="nucleotide sequence ID" value="NZ_CP021983.2"/>
</dbReference>
<dbReference type="STRING" id="1641165.XM38_10575"/>
<sequence length="380" mass="42873">MENMVDHLFWQGKRVLLTGHTGFKGAWLSLWLLHLGAKVTGLSLEPDTQPSLFSQLNLAADLDHHIGDIRDATLVKAIVERTKPDVVLHLAAQPLVRRSYLQPVETWNTNVMGTIHVLEALKQCTHPCAAVFITTDKCYENREWNYGYRENDPLGGHDPYSSSKAAAELAIASWRKSFYKTSSSFVAIASARAGNVIGGGDWAEDRIVPDAMRALGRNQPILVRNPFATRPWQHVLEPLGGYLILAERLYKQLAVQPANNQLHNLMGAFNFGPHLSSNQSVKNLVESILMHWPGQWIDASGRDVVHEAKLLNLVTDKAFHQLNWTPAWNFSTTVQETVKWYRESAQFNLTSYEEFRQLTLKQIQQYEIAAAQRELLSVKA</sequence>
<dbReference type="Proteomes" id="UP000191901">
    <property type="component" value="Chromosome"/>
</dbReference>
<dbReference type="InterPro" id="IPR036291">
    <property type="entry name" value="NAD(P)-bd_dom_sf"/>
</dbReference>
<evidence type="ECO:0000313" key="3">
    <source>
        <dbReference type="Proteomes" id="UP000191901"/>
    </source>
</evidence>
<gene>
    <name evidence="2" type="ORF">XM38_030610</name>
</gene>
<dbReference type="OrthoDB" id="9771073at2"/>
<evidence type="ECO:0000313" key="2">
    <source>
        <dbReference type="EMBL" id="ASC72107.1"/>
    </source>
</evidence>
<name>A0A1V8NK05_9CYAN</name>
<evidence type="ECO:0000259" key="1">
    <source>
        <dbReference type="Pfam" id="PF16363"/>
    </source>
</evidence>
<protein>
    <submittedName>
        <fullName evidence="2">CDP-glucose 4,6-dehydratase</fullName>
        <ecNumber evidence="2">4.2.1.45</ecNumber>
    </submittedName>
</protein>
<dbReference type="NCBIfam" id="TIGR02622">
    <property type="entry name" value="CDP_4_6_dhtase"/>
    <property type="match status" value="1"/>
</dbReference>
<dbReference type="AlphaFoldDB" id="A0A1V8NK05"/>